<sequence>MLRTASRHFRTVIAITVDDVLAAERASALRGIDLLGCYDCLCLRKAECLVDSTRRGKTGRWGSKPTSRFCIDCGLHPHSGTTRYNCANKIGIGGEVFVKCWCGKGCILHTDSSSENRRVCMTCWKPVAQRRRQRQQEQQNLQRRQEKTAKAKDRAERRARYHDRGRAESDIGSLISGTTISDNDSDYDWV</sequence>
<feature type="region of interest" description="Disordered" evidence="1">
    <location>
        <begin position="134"/>
        <end position="175"/>
    </location>
</feature>
<evidence type="ECO:0000313" key="2">
    <source>
        <dbReference type="EMBL" id="EWG44814.1"/>
    </source>
</evidence>
<protein>
    <submittedName>
        <fullName evidence="2">Uncharacterized protein</fullName>
    </submittedName>
</protein>
<dbReference type="KEGG" id="fvr:FVEG_15728"/>
<proteinExistence type="predicted"/>
<gene>
    <name evidence="2" type="ORF">FVEG_15728</name>
</gene>
<feature type="compositionally biased region" description="Basic and acidic residues" evidence="1">
    <location>
        <begin position="143"/>
        <end position="169"/>
    </location>
</feature>
<reference evidence="2 3" key="1">
    <citation type="journal article" date="2010" name="Nature">
        <title>Comparative genomics reveals mobile pathogenicity chromosomes in Fusarium.</title>
        <authorList>
            <person name="Ma L.J."/>
            <person name="van der Does H.C."/>
            <person name="Borkovich K.A."/>
            <person name="Coleman J.J."/>
            <person name="Daboussi M.J."/>
            <person name="Di Pietro A."/>
            <person name="Dufresne M."/>
            <person name="Freitag M."/>
            <person name="Grabherr M."/>
            <person name="Henrissat B."/>
            <person name="Houterman P.M."/>
            <person name="Kang S."/>
            <person name="Shim W.B."/>
            <person name="Woloshuk C."/>
            <person name="Xie X."/>
            <person name="Xu J.R."/>
            <person name="Antoniw J."/>
            <person name="Baker S.E."/>
            <person name="Bluhm B.H."/>
            <person name="Breakspear A."/>
            <person name="Brown D.W."/>
            <person name="Butchko R.A."/>
            <person name="Chapman S."/>
            <person name="Coulson R."/>
            <person name="Coutinho P.M."/>
            <person name="Danchin E.G."/>
            <person name="Diener A."/>
            <person name="Gale L.R."/>
            <person name="Gardiner D.M."/>
            <person name="Goff S."/>
            <person name="Hammond-Kosack K.E."/>
            <person name="Hilburn K."/>
            <person name="Hua-Van A."/>
            <person name="Jonkers W."/>
            <person name="Kazan K."/>
            <person name="Kodira C.D."/>
            <person name="Koehrsen M."/>
            <person name="Kumar L."/>
            <person name="Lee Y.H."/>
            <person name="Li L."/>
            <person name="Manners J.M."/>
            <person name="Miranda-Saavedra D."/>
            <person name="Mukherjee M."/>
            <person name="Park G."/>
            <person name="Park J."/>
            <person name="Park S.Y."/>
            <person name="Proctor R.H."/>
            <person name="Regev A."/>
            <person name="Ruiz-Roldan M.C."/>
            <person name="Sain D."/>
            <person name="Sakthikumar S."/>
            <person name="Sykes S."/>
            <person name="Schwartz D.C."/>
            <person name="Turgeon B.G."/>
            <person name="Wapinski I."/>
            <person name="Yoder O."/>
            <person name="Young S."/>
            <person name="Zeng Q."/>
            <person name="Zhou S."/>
            <person name="Galagan J."/>
            <person name="Cuomo C.A."/>
            <person name="Kistler H.C."/>
            <person name="Rep M."/>
        </authorList>
    </citation>
    <scope>NUCLEOTIDE SEQUENCE [LARGE SCALE GENOMIC DNA]</scope>
    <source>
        <strain evidence="3">M3125 / FGSC 7600</strain>
    </source>
</reference>
<dbReference type="Proteomes" id="UP000009096">
    <property type="component" value="Chromosome 3"/>
</dbReference>
<name>W7MBB7_GIBM7</name>
<dbReference type="GeneID" id="30072604"/>
<evidence type="ECO:0000256" key="1">
    <source>
        <dbReference type="SAM" id="MobiDB-lite"/>
    </source>
</evidence>
<evidence type="ECO:0000313" key="3">
    <source>
        <dbReference type="Proteomes" id="UP000009096"/>
    </source>
</evidence>
<dbReference type="AlphaFoldDB" id="W7MBB7"/>
<accession>W7MBB7</accession>
<dbReference type="RefSeq" id="XP_018751005.1">
    <property type="nucleotide sequence ID" value="XM_018904921.1"/>
</dbReference>
<dbReference type="EMBL" id="DS022247">
    <property type="protein sequence ID" value="EWG44814.1"/>
    <property type="molecule type" value="Genomic_DNA"/>
</dbReference>
<dbReference type="VEuPathDB" id="FungiDB:FVEG_15728"/>
<organism evidence="2 3">
    <name type="scientific">Gibberella moniliformis (strain M3125 / FGSC 7600)</name>
    <name type="common">Maize ear and stalk rot fungus</name>
    <name type="synonym">Fusarium verticillioides</name>
    <dbReference type="NCBI Taxonomy" id="334819"/>
    <lineage>
        <taxon>Eukaryota</taxon>
        <taxon>Fungi</taxon>
        <taxon>Dikarya</taxon>
        <taxon>Ascomycota</taxon>
        <taxon>Pezizomycotina</taxon>
        <taxon>Sordariomycetes</taxon>
        <taxon>Hypocreomycetidae</taxon>
        <taxon>Hypocreales</taxon>
        <taxon>Nectriaceae</taxon>
        <taxon>Fusarium</taxon>
        <taxon>Fusarium fujikuroi species complex</taxon>
    </lineage>
</organism>
<dbReference type="OrthoDB" id="5281164at2759"/>
<keyword evidence="3" id="KW-1185">Reference proteome</keyword>